<organism evidence="2 3">
    <name type="scientific">Pseudoprevotella muciniphila</name>
    <dbReference type="NCBI Taxonomy" id="2133944"/>
    <lineage>
        <taxon>Bacteria</taxon>
        <taxon>Pseudomonadati</taxon>
        <taxon>Bacteroidota</taxon>
        <taxon>Bacteroidia</taxon>
        <taxon>Bacteroidales</taxon>
        <taxon>Prevotellaceae</taxon>
        <taxon>Pseudoprevotella</taxon>
    </lineage>
</organism>
<feature type="chain" id="PRO_5024291593" evidence="1">
    <location>
        <begin position="23"/>
        <end position="268"/>
    </location>
</feature>
<proteinExistence type="predicted"/>
<dbReference type="KEGG" id="alq:C7Y71_008850"/>
<name>A0A5P8E813_9BACT</name>
<dbReference type="AlphaFoldDB" id="A0A5P8E813"/>
<dbReference type="OrthoDB" id="1012285at2"/>
<evidence type="ECO:0000313" key="2">
    <source>
        <dbReference type="EMBL" id="QFQ13113.1"/>
    </source>
</evidence>
<keyword evidence="3" id="KW-1185">Reference proteome</keyword>
<reference evidence="2 3" key="1">
    <citation type="submission" date="2018-11" db="EMBL/GenBank/DDBJ databases">
        <authorList>
            <person name="Na S.W."/>
            <person name="Baik M."/>
        </authorList>
    </citation>
    <scope>NUCLEOTIDE SEQUENCE [LARGE SCALE GENOMIC DNA]</scope>
    <source>
        <strain evidence="2 3">E39</strain>
    </source>
</reference>
<keyword evidence="1" id="KW-0732">Signal</keyword>
<dbReference type="Proteomes" id="UP000249375">
    <property type="component" value="Chromosome"/>
</dbReference>
<dbReference type="EMBL" id="CP033459">
    <property type="protein sequence ID" value="QFQ13113.1"/>
    <property type="molecule type" value="Genomic_DNA"/>
</dbReference>
<feature type="signal peptide" evidence="1">
    <location>
        <begin position="1"/>
        <end position="22"/>
    </location>
</feature>
<evidence type="ECO:0000256" key="1">
    <source>
        <dbReference type="SAM" id="SignalP"/>
    </source>
</evidence>
<dbReference type="RefSeq" id="WP_111898211.1">
    <property type="nucleotide sequence ID" value="NZ_CP033459.1"/>
</dbReference>
<evidence type="ECO:0000313" key="3">
    <source>
        <dbReference type="Proteomes" id="UP000249375"/>
    </source>
</evidence>
<protein>
    <submittedName>
        <fullName evidence="2">DUF3316 domain-containing protein</fullName>
    </submittedName>
</protein>
<accession>A0A5P8E813</accession>
<sequence>MEIAKRLILFLLFVLSAMIARAEMPDSTGIVRHTHLFGLGATNILDTYLSPLEYTGGSFVTLHSTERRLPWRRGHWAIMGMYGGDFSYTKSPTDDSKYLDGNARVAFALHNNWRIAPHLRLAAGPLAEISGGFTYNTRNGNNPAQGRFALLLAASGQAEYDFRVKRAVWTARAQLDIPVIGMMFSPNYGQSYYEIFSLGNYDHNICATTPFNAPSARLSALLEIPVRKSRLTLGYEGNIRQSDANHLKRHFWGHYFVIGWSRKLKIIK</sequence>
<gene>
    <name evidence="2" type="ORF">C7Y71_008850</name>
</gene>